<keyword evidence="3" id="KW-0804">Transcription</keyword>
<keyword evidence="2" id="KW-0805">Transcription regulation</keyword>
<dbReference type="InterPro" id="IPR027988">
    <property type="entry name" value="BRX_N"/>
</dbReference>
<evidence type="ECO:0000256" key="5">
    <source>
        <dbReference type="SAM" id="MobiDB-lite"/>
    </source>
</evidence>
<dbReference type="Pfam" id="PF00072">
    <property type="entry name" value="Response_reg"/>
    <property type="match status" value="1"/>
</dbReference>
<dbReference type="PROSITE" id="PS50110">
    <property type="entry name" value="RESPONSE_REGULATORY"/>
    <property type="match status" value="1"/>
</dbReference>
<dbReference type="Pfam" id="PF13713">
    <property type="entry name" value="BRX_N"/>
    <property type="match status" value="1"/>
</dbReference>
<dbReference type="GO" id="GO:0000160">
    <property type="term" value="P:phosphorelay signal transduction system"/>
    <property type="evidence" value="ECO:0007669"/>
    <property type="project" value="UniProtKB-KW"/>
</dbReference>
<dbReference type="SMART" id="SM00448">
    <property type="entry name" value="REC"/>
    <property type="match status" value="1"/>
</dbReference>
<feature type="compositionally biased region" description="Polar residues" evidence="5">
    <location>
        <begin position="711"/>
        <end position="728"/>
    </location>
</feature>
<dbReference type="Pfam" id="PF16457">
    <property type="entry name" value="PH_12"/>
    <property type="match status" value="1"/>
</dbReference>
<gene>
    <name evidence="8" type="ORF">DVH24_015948</name>
</gene>
<dbReference type="InterPro" id="IPR001789">
    <property type="entry name" value="Sig_transdc_resp-reg_receiver"/>
</dbReference>
<evidence type="ECO:0000256" key="2">
    <source>
        <dbReference type="ARBA" id="ARBA00023015"/>
    </source>
</evidence>
<dbReference type="PROSITE" id="PS51514">
    <property type="entry name" value="BRX"/>
    <property type="match status" value="1"/>
</dbReference>
<evidence type="ECO:0000259" key="6">
    <source>
        <dbReference type="PROSITE" id="PS50110"/>
    </source>
</evidence>
<organism evidence="8 9">
    <name type="scientific">Malus domestica</name>
    <name type="common">Apple</name>
    <name type="synonym">Pyrus malus</name>
    <dbReference type="NCBI Taxonomy" id="3750"/>
    <lineage>
        <taxon>Eukaryota</taxon>
        <taxon>Viridiplantae</taxon>
        <taxon>Streptophyta</taxon>
        <taxon>Embryophyta</taxon>
        <taxon>Tracheophyta</taxon>
        <taxon>Spermatophyta</taxon>
        <taxon>Magnoliopsida</taxon>
        <taxon>eudicotyledons</taxon>
        <taxon>Gunneridae</taxon>
        <taxon>Pentapetalae</taxon>
        <taxon>rosids</taxon>
        <taxon>fabids</taxon>
        <taxon>Rosales</taxon>
        <taxon>Rosaceae</taxon>
        <taxon>Amygdaloideae</taxon>
        <taxon>Maleae</taxon>
        <taxon>Malus</taxon>
    </lineage>
</organism>
<dbReference type="PANTHER" id="PTHR43874">
    <property type="entry name" value="TWO-COMPONENT RESPONSE REGULATOR"/>
    <property type="match status" value="1"/>
</dbReference>
<feature type="modified residue" description="4-aspartylphosphate" evidence="4">
    <location>
        <position position="83"/>
    </location>
</feature>
<dbReference type="CDD" id="cd13365">
    <property type="entry name" value="PH_PLC_plant-like"/>
    <property type="match status" value="1"/>
</dbReference>
<feature type="domain" description="Response regulatory" evidence="6">
    <location>
        <begin position="12"/>
        <end position="150"/>
    </location>
</feature>
<name>A0A498JKM5_MALDO</name>
<dbReference type="AlphaFoldDB" id="A0A498JKM5"/>
<reference evidence="8 9" key="1">
    <citation type="submission" date="2018-10" db="EMBL/GenBank/DDBJ databases">
        <title>A high-quality apple genome assembly.</title>
        <authorList>
            <person name="Hu J."/>
        </authorList>
    </citation>
    <scope>NUCLEOTIDE SEQUENCE [LARGE SCALE GENOMIC DNA]</scope>
    <source>
        <strain evidence="9">cv. HFTH1</strain>
        <tissue evidence="8">Young leaf</tissue>
    </source>
</reference>
<feature type="region of interest" description="Disordered" evidence="5">
    <location>
        <begin position="387"/>
        <end position="427"/>
    </location>
</feature>
<dbReference type="Gene3D" id="2.30.29.30">
    <property type="entry name" value="Pleckstrin-homology domain (PH domain)/Phosphotyrosine-binding domain (PTB)"/>
    <property type="match status" value="1"/>
</dbReference>
<sequence length="855" mass="94296">MGLAAAEAHQFHVLAVDDSIIDRKLIERLLKTSSYQVTAVDSGSKALEFLGLHEQDDQSAADIPSLSPDNHHQEVEVNLIITDYCMPGMTGYDLLRKIKESNVLKDIPVVIMSSENEPSRINRCLEEGAEEFFLKPVQLSDVNKLRPHMLKGRSKERLLHLYTSKMPELISDTNTVPRSKRRREPWKSPPLQPPFLAALPRRLGTNSVLFRRHCCYSSSSPSSIPSCLEFGSERTSIRITDLRREVQSTALIESLARERARDLELRKEAMGGAVVAMEAITSLKKGAQLLKYGRRGKPKFCPFRLSNDESVLIWYSGKEEKYLKLSQVSRIVPGQRTQTFQRYPRPEKEYQSFSLICNDRSLDLICKDKDEAEVWFTGLKALISRGLHQKGRPESRSGITSEANSPRSHTQQSSPLSSPFCSGDSSQKDGVEPFHLHAAFESPPKIGLEKALSDVMLYALPPKIPFPSDAACGSVPSPGGSDGMNGRTKGAGVDAFRVSLSSAVSSSSQGSGHDEVDALGDVFIWGEGVEMESGSSKRNKKMDFSSNCVIPIANGVSERRALNGTRSFNPVFGSSKKFFSASLPGSRIASRATSPTLRRSSPPRSTTPTPALSGLTLPKVGDDAKRKNVSLSEEVLKLKAQVEDLTRKAQLREIEMEKTGQQLKEALKVAGEETVKCKAAKEVIKSLTAQLKEMAERLPIGTARNMDTRPLDSSSPTREVSTTAVEKTSSTLNFSEPYSIVSSSEIISDVPQATSNHTEVAHSEATARHKNRGAKAETAQGDEWVEQDEPGVYITLVSLPGGVKDLKRVRFSRKRFSEKQAEQWWAVNKGRVYQQYNVPVVEKSSIPTGREGLAH</sequence>
<dbReference type="SUPFAM" id="SSF52172">
    <property type="entry name" value="CheY-like"/>
    <property type="match status" value="1"/>
</dbReference>
<dbReference type="Proteomes" id="UP000290289">
    <property type="component" value="Chromosome 7"/>
</dbReference>
<dbReference type="InterPro" id="IPR045279">
    <property type="entry name" value="ARR-like"/>
</dbReference>
<dbReference type="SUPFAM" id="SSF50729">
    <property type="entry name" value="PH domain-like"/>
    <property type="match status" value="1"/>
</dbReference>
<feature type="region of interest" description="Disordered" evidence="5">
    <location>
        <begin position="589"/>
        <end position="613"/>
    </location>
</feature>
<accession>A0A498JKM5</accession>
<evidence type="ECO:0000256" key="3">
    <source>
        <dbReference type="ARBA" id="ARBA00023163"/>
    </source>
</evidence>
<evidence type="ECO:0008006" key="10">
    <source>
        <dbReference type="Google" id="ProtNLM"/>
    </source>
</evidence>
<feature type="region of interest" description="Disordered" evidence="5">
    <location>
        <begin position="172"/>
        <end position="191"/>
    </location>
</feature>
<dbReference type="CDD" id="cd17581">
    <property type="entry name" value="REC_typeA_ARR"/>
    <property type="match status" value="1"/>
</dbReference>
<feature type="compositionally biased region" description="Polar residues" evidence="5">
    <location>
        <begin position="397"/>
        <end position="425"/>
    </location>
</feature>
<dbReference type="EMBL" id="RDQH01000333">
    <property type="protein sequence ID" value="RXH93881.1"/>
    <property type="molecule type" value="Genomic_DNA"/>
</dbReference>
<dbReference type="InterPro" id="IPR011993">
    <property type="entry name" value="PH-like_dom_sf"/>
</dbReference>
<protein>
    <recommendedName>
        <fullName evidence="10">Response regulatory domain-containing protein</fullName>
    </recommendedName>
</protein>
<evidence type="ECO:0000256" key="1">
    <source>
        <dbReference type="ARBA" id="ARBA00023012"/>
    </source>
</evidence>
<keyword evidence="4" id="KW-0597">Phosphoprotein</keyword>
<evidence type="ECO:0000259" key="7">
    <source>
        <dbReference type="PROSITE" id="PS51514"/>
    </source>
</evidence>
<feature type="domain" description="BRX" evidence="7">
    <location>
        <begin position="782"/>
        <end position="837"/>
    </location>
</feature>
<evidence type="ECO:0000313" key="9">
    <source>
        <dbReference type="Proteomes" id="UP000290289"/>
    </source>
</evidence>
<dbReference type="PANTHER" id="PTHR43874:SF106">
    <property type="entry name" value="TWO-COMPONENT RESPONSE REGULATOR ORR4"/>
    <property type="match status" value="1"/>
</dbReference>
<dbReference type="Pfam" id="PF08381">
    <property type="entry name" value="BRX"/>
    <property type="match status" value="1"/>
</dbReference>
<keyword evidence="1" id="KW-0902">Two-component regulatory system</keyword>
<dbReference type="GO" id="GO:0009736">
    <property type="term" value="P:cytokinin-activated signaling pathway"/>
    <property type="evidence" value="ECO:0007669"/>
    <property type="project" value="InterPro"/>
</dbReference>
<dbReference type="InterPro" id="IPR001849">
    <property type="entry name" value="PH_domain"/>
</dbReference>
<dbReference type="InterPro" id="IPR011006">
    <property type="entry name" value="CheY-like_superfamily"/>
</dbReference>
<feature type="region of interest" description="Disordered" evidence="5">
    <location>
        <begin position="704"/>
        <end position="728"/>
    </location>
</feature>
<evidence type="ECO:0000256" key="4">
    <source>
        <dbReference type="PROSITE-ProRule" id="PRU00169"/>
    </source>
</evidence>
<keyword evidence="9" id="KW-1185">Reference proteome</keyword>
<proteinExistence type="predicted"/>
<dbReference type="Gene3D" id="3.40.50.2300">
    <property type="match status" value="1"/>
</dbReference>
<dbReference type="InterPro" id="IPR013591">
    <property type="entry name" value="Brevis_radix_dom"/>
</dbReference>
<dbReference type="STRING" id="3750.A0A498JKM5"/>
<comment type="caution">
    <text evidence="8">The sequence shown here is derived from an EMBL/GenBank/DDBJ whole genome shotgun (WGS) entry which is preliminary data.</text>
</comment>
<evidence type="ECO:0000313" key="8">
    <source>
        <dbReference type="EMBL" id="RXH93881.1"/>
    </source>
</evidence>